<dbReference type="CDD" id="cd06257">
    <property type="entry name" value="DnaJ"/>
    <property type="match status" value="1"/>
</dbReference>
<dbReference type="GO" id="GO:0005524">
    <property type="term" value="F:ATP binding"/>
    <property type="evidence" value="ECO:0007669"/>
    <property type="project" value="InterPro"/>
</dbReference>
<keyword evidence="1" id="KW-0143">Chaperone</keyword>
<dbReference type="Pfam" id="PF01556">
    <property type="entry name" value="DnaJ_C"/>
    <property type="match status" value="1"/>
</dbReference>
<sequence length="338" mass="36852">MNYKDYYAVLGVPKGAPEKDIKSAYRRLARKWHPDANPGNAKPAEEKFKEISEAYEVLGDSDKRRKYDALGSDWQQAARQAEQQRRYRTQQGATQYDFGFGPNAGAGAGASGFSDFFDMFFSGVGRRGPTGTAPAAARGQDMETTIELSLHDMYEGGKKSISLQLEDSCPRCRGTGTENGRLCAACHGTGHTLTNKKFEVSIPRGIGDGQRIRLTGQGGAGSGGAPNGDLFLIVTTSEDARYKRKGDDLYVDLPVDLYDLLLGAEVHVPTMGGNVAMTIPEGTQNNRLLRLTGKGMPHVKGGGNGDQYVRLIGQLPQNLTDKERKLFRDLKNLRNGKK</sequence>
<dbReference type="Gene3D" id="2.60.260.20">
    <property type="entry name" value="Urease metallochaperone UreE, N-terminal domain"/>
    <property type="match status" value="2"/>
</dbReference>
<dbReference type="InterPro" id="IPR018253">
    <property type="entry name" value="DnaJ_domain_CS"/>
</dbReference>
<name>E6PGN0_9ZZZZ</name>
<gene>
    <name evidence="3" type="primary">dnaJ</name>
    <name evidence="3" type="ORF">CARN1_1296</name>
</gene>
<dbReference type="SUPFAM" id="SSF49493">
    <property type="entry name" value="HSP40/DnaJ peptide-binding domain"/>
    <property type="match status" value="2"/>
</dbReference>
<feature type="domain" description="J" evidence="2">
    <location>
        <begin position="5"/>
        <end position="71"/>
    </location>
</feature>
<dbReference type="InterPro" id="IPR008971">
    <property type="entry name" value="HSP40/DnaJ_pept-bd"/>
</dbReference>
<dbReference type="GO" id="GO:0042026">
    <property type="term" value="P:protein refolding"/>
    <property type="evidence" value="ECO:0007669"/>
    <property type="project" value="TreeGrafter"/>
</dbReference>
<dbReference type="EMBL" id="CABL01000013">
    <property type="protein sequence ID" value="CBH75618.1"/>
    <property type="molecule type" value="Genomic_DNA"/>
</dbReference>
<dbReference type="PANTHER" id="PTHR43096">
    <property type="entry name" value="DNAJ HOMOLOG 1, MITOCHONDRIAL-RELATED"/>
    <property type="match status" value="1"/>
</dbReference>
<dbReference type="SUPFAM" id="SSF46565">
    <property type="entry name" value="Chaperone J-domain"/>
    <property type="match status" value="1"/>
</dbReference>
<dbReference type="CDD" id="cd10747">
    <property type="entry name" value="DnaJ_C"/>
    <property type="match status" value="1"/>
</dbReference>
<evidence type="ECO:0000313" key="3">
    <source>
        <dbReference type="EMBL" id="CBH75618.1"/>
    </source>
</evidence>
<dbReference type="InterPro" id="IPR001623">
    <property type="entry name" value="DnaJ_domain"/>
</dbReference>
<dbReference type="Gene3D" id="1.10.287.110">
    <property type="entry name" value="DnaJ domain"/>
    <property type="match status" value="1"/>
</dbReference>
<dbReference type="PROSITE" id="PS50076">
    <property type="entry name" value="DNAJ_2"/>
    <property type="match status" value="1"/>
</dbReference>
<dbReference type="GO" id="GO:0009408">
    <property type="term" value="P:response to heat"/>
    <property type="evidence" value="ECO:0007669"/>
    <property type="project" value="InterPro"/>
</dbReference>
<reference evidence="3" key="1">
    <citation type="submission" date="2009-10" db="EMBL/GenBank/DDBJ databases">
        <title>Diversity of trophic interactions inside an arsenic-rich microbial ecosystem.</title>
        <authorList>
            <person name="Bertin P.N."/>
            <person name="Heinrich-Salmeron A."/>
            <person name="Pelletier E."/>
            <person name="Goulhen-Chollet F."/>
            <person name="Arsene-Ploetze F."/>
            <person name="Gallien S."/>
            <person name="Calteau A."/>
            <person name="Vallenet D."/>
            <person name="Casiot C."/>
            <person name="Chane-Woon-Ming B."/>
            <person name="Giloteaux L."/>
            <person name="Barakat M."/>
            <person name="Bonnefoy V."/>
            <person name="Bruneel O."/>
            <person name="Chandler M."/>
            <person name="Cleiss J."/>
            <person name="Duran R."/>
            <person name="Elbaz-Poulichet F."/>
            <person name="Fonknechten N."/>
            <person name="Lauga B."/>
            <person name="Mornico D."/>
            <person name="Ortet P."/>
            <person name="Schaeffer C."/>
            <person name="Siguier P."/>
            <person name="Alexander Thil Smith A."/>
            <person name="Van Dorsselaer A."/>
            <person name="Weissenbach J."/>
            <person name="Medigue C."/>
            <person name="Le Paslier D."/>
        </authorList>
    </citation>
    <scope>NUCLEOTIDE SEQUENCE</scope>
</reference>
<accession>E6PGN0</accession>
<protein>
    <submittedName>
        <fullName evidence="3">Chaperone Hsp40, co-chaperone protein DnaJ</fullName>
    </submittedName>
</protein>
<dbReference type="InterPro" id="IPR012724">
    <property type="entry name" value="DnaJ"/>
</dbReference>
<comment type="caution">
    <text evidence="3">The sequence shown here is derived from an EMBL/GenBank/DDBJ whole genome shotgun (WGS) entry which is preliminary data.</text>
</comment>
<evidence type="ECO:0000256" key="1">
    <source>
        <dbReference type="ARBA" id="ARBA00023186"/>
    </source>
</evidence>
<dbReference type="Pfam" id="PF00226">
    <property type="entry name" value="DnaJ"/>
    <property type="match status" value="1"/>
</dbReference>
<dbReference type="Gene3D" id="6.20.20.10">
    <property type="match status" value="1"/>
</dbReference>
<dbReference type="AlphaFoldDB" id="E6PGN0"/>
<dbReference type="PANTHER" id="PTHR43096:SF48">
    <property type="entry name" value="CHAPERONE PROTEIN DNAJ"/>
    <property type="match status" value="1"/>
</dbReference>
<dbReference type="GO" id="GO:0005737">
    <property type="term" value="C:cytoplasm"/>
    <property type="evidence" value="ECO:0007669"/>
    <property type="project" value="TreeGrafter"/>
</dbReference>
<evidence type="ECO:0000259" key="2">
    <source>
        <dbReference type="PROSITE" id="PS50076"/>
    </source>
</evidence>
<organism evidence="3">
    <name type="scientific">mine drainage metagenome</name>
    <dbReference type="NCBI Taxonomy" id="410659"/>
    <lineage>
        <taxon>unclassified sequences</taxon>
        <taxon>metagenomes</taxon>
        <taxon>ecological metagenomes</taxon>
    </lineage>
</organism>
<dbReference type="PROSITE" id="PS00636">
    <property type="entry name" value="DNAJ_1"/>
    <property type="match status" value="1"/>
</dbReference>
<proteinExistence type="inferred from homology"/>
<dbReference type="FunFam" id="2.60.260.20:FF:000013">
    <property type="entry name" value="DnaJ subfamily B member 11"/>
    <property type="match status" value="1"/>
</dbReference>
<dbReference type="InterPro" id="IPR036869">
    <property type="entry name" value="J_dom_sf"/>
</dbReference>
<dbReference type="InterPro" id="IPR002939">
    <property type="entry name" value="DnaJ_C"/>
</dbReference>
<dbReference type="PRINTS" id="PR00625">
    <property type="entry name" value="JDOMAIN"/>
</dbReference>
<dbReference type="HAMAP" id="MF_01152">
    <property type="entry name" value="DnaJ"/>
    <property type="match status" value="1"/>
</dbReference>
<dbReference type="GO" id="GO:0051082">
    <property type="term" value="F:unfolded protein binding"/>
    <property type="evidence" value="ECO:0007669"/>
    <property type="project" value="InterPro"/>
</dbReference>
<dbReference type="SMART" id="SM00271">
    <property type="entry name" value="DnaJ"/>
    <property type="match status" value="1"/>
</dbReference>